<dbReference type="SUPFAM" id="SSF56112">
    <property type="entry name" value="Protein kinase-like (PK-like)"/>
    <property type="match status" value="1"/>
</dbReference>
<dbReference type="PROSITE" id="PS50011">
    <property type="entry name" value="PROTEIN_KINASE_DOM"/>
    <property type="match status" value="1"/>
</dbReference>
<dbReference type="InterPro" id="IPR000719">
    <property type="entry name" value="Prot_kinase_dom"/>
</dbReference>
<keyword evidence="2" id="KW-0067">ATP-binding</keyword>
<dbReference type="AlphaFoldDB" id="A0A9P4MJS5"/>
<keyword evidence="5" id="KW-0808">Transferase</keyword>
<evidence type="ECO:0000256" key="2">
    <source>
        <dbReference type="ARBA" id="ARBA00022840"/>
    </source>
</evidence>
<sequence>MIDITPLPSPIYPGSGTPKRSLSNAQRKASLGVRPLPEGISRSNSLNSHGTSPRKKKNYGSLLPAAVEGNASHMAGAMEVRGHGRNRSTSDFVPEALHNIRPRVATLGGSMINHDEARHMGRPEGGQMQREEYIAAKRGLVRRSMDETQHLPSPPPSNKSAVGSEIEDDEDEAPDEPGVEYFRAFVGPERKQRKWRSLKMIGKGTFSKVFLATSQHLAPGAVVDEKQLDPAKLVAVKICEHGPAGGADEQRIKHSLDREIAILKSISHPSVVRLKAMNEHIHRTELVMTYCTGGDLFEFASERRDLLRVELVQRMFAELVAATSYLHQNWIVHRDIKLENVLVNCPAALLSPSAIPTPATHPFPLITLTDLGLSRRIPPPPDSPLLTTRCGSEDYAAPELLLGQPYDGRLTDVWALGVLLYALIEGRLPFDAPPGKPDRSKNTHRIARCDWIWSRFGDEDGEWDAERGRGWEGPKEVVEGCLRKVRMGRMGLEKVAGLEWVRAGIRVEGGVRRREDDGGWVIG</sequence>
<keyword evidence="5" id="KW-0418">Kinase</keyword>
<dbReference type="SMART" id="SM00220">
    <property type="entry name" value="S_TKc"/>
    <property type="match status" value="1"/>
</dbReference>
<gene>
    <name evidence="5" type="ORF">K461DRAFT_230375</name>
</gene>
<dbReference type="InterPro" id="IPR011009">
    <property type="entry name" value="Kinase-like_dom_sf"/>
</dbReference>
<dbReference type="InterPro" id="IPR008271">
    <property type="entry name" value="Ser/Thr_kinase_AS"/>
</dbReference>
<dbReference type="GO" id="GO:0004674">
    <property type="term" value="F:protein serine/threonine kinase activity"/>
    <property type="evidence" value="ECO:0007669"/>
    <property type="project" value="TreeGrafter"/>
</dbReference>
<feature type="region of interest" description="Disordered" evidence="3">
    <location>
        <begin position="1"/>
        <end position="59"/>
    </location>
</feature>
<protein>
    <submittedName>
        <fullName evidence="5">Kinase-like protein</fullName>
    </submittedName>
</protein>
<reference evidence="5" key="1">
    <citation type="journal article" date="2020" name="Stud. Mycol.">
        <title>101 Dothideomycetes genomes: a test case for predicting lifestyles and emergence of pathogens.</title>
        <authorList>
            <person name="Haridas S."/>
            <person name="Albert R."/>
            <person name="Binder M."/>
            <person name="Bloem J."/>
            <person name="Labutti K."/>
            <person name="Salamov A."/>
            <person name="Andreopoulos B."/>
            <person name="Baker S."/>
            <person name="Barry K."/>
            <person name="Bills G."/>
            <person name="Bluhm B."/>
            <person name="Cannon C."/>
            <person name="Castanera R."/>
            <person name="Culley D."/>
            <person name="Daum C."/>
            <person name="Ezra D."/>
            <person name="Gonzalez J."/>
            <person name="Henrissat B."/>
            <person name="Kuo A."/>
            <person name="Liang C."/>
            <person name="Lipzen A."/>
            <person name="Lutzoni F."/>
            <person name="Magnuson J."/>
            <person name="Mondo S."/>
            <person name="Nolan M."/>
            <person name="Ohm R."/>
            <person name="Pangilinan J."/>
            <person name="Park H.-J."/>
            <person name="Ramirez L."/>
            <person name="Alfaro M."/>
            <person name="Sun H."/>
            <person name="Tritt A."/>
            <person name="Yoshinaga Y."/>
            <person name="Zwiers L.-H."/>
            <person name="Turgeon B."/>
            <person name="Goodwin S."/>
            <person name="Spatafora J."/>
            <person name="Crous P."/>
            <person name="Grigoriev I."/>
        </authorList>
    </citation>
    <scope>NUCLEOTIDE SEQUENCE</scope>
    <source>
        <strain evidence="5">CBS 260.36</strain>
    </source>
</reference>
<feature type="compositionally biased region" description="Polar residues" evidence="3">
    <location>
        <begin position="18"/>
        <end position="27"/>
    </location>
</feature>
<accession>A0A9P4MJS5</accession>
<feature type="region of interest" description="Disordered" evidence="3">
    <location>
        <begin position="145"/>
        <end position="177"/>
    </location>
</feature>
<dbReference type="PANTHER" id="PTHR24346:SF84">
    <property type="entry name" value="TESTIS SPECIFIC SERINE KINASE 5"/>
    <property type="match status" value="1"/>
</dbReference>
<name>A0A9P4MJS5_9PEZI</name>
<dbReference type="GO" id="GO:0005737">
    <property type="term" value="C:cytoplasm"/>
    <property type="evidence" value="ECO:0007669"/>
    <property type="project" value="TreeGrafter"/>
</dbReference>
<dbReference type="OrthoDB" id="410920at2759"/>
<dbReference type="Pfam" id="PF00069">
    <property type="entry name" value="Pkinase"/>
    <property type="match status" value="1"/>
</dbReference>
<dbReference type="Proteomes" id="UP000799439">
    <property type="component" value="Unassembled WGS sequence"/>
</dbReference>
<evidence type="ECO:0000259" key="4">
    <source>
        <dbReference type="PROSITE" id="PS50011"/>
    </source>
</evidence>
<proteinExistence type="predicted"/>
<dbReference type="Gene3D" id="1.10.510.10">
    <property type="entry name" value="Transferase(Phosphotransferase) domain 1"/>
    <property type="match status" value="1"/>
</dbReference>
<dbReference type="PANTHER" id="PTHR24346">
    <property type="entry name" value="MAP/MICROTUBULE AFFINITY-REGULATING KINASE"/>
    <property type="match status" value="1"/>
</dbReference>
<feature type="compositionally biased region" description="Polar residues" evidence="3">
    <location>
        <begin position="41"/>
        <end position="51"/>
    </location>
</feature>
<keyword evidence="1" id="KW-0547">Nucleotide-binding</keyword>
<dbReference type="EMBL" id="ML996090">
    <property type="protein sequence ID" value="KAF2150101.1"/>
    <property type="molecule type" value="Genomic_DNA"/>
</dbReference>
<evidence type="ECO:0000256" key="1">
    <source>
        <dbReference type="ARBA" id="ARBA00022741"/>
    </source>
</evidence>
<feature type="compositionally biased region" description="Acidic residues" evidence="3">
    <location>
        <begin position="165"/>
        <end position="177"/>
    </location>
</feature>
<evidence type="ECO:0000313" key="6">
    <source>
        <dbReference type="Proteomes" id="UP000799439"/>
    </source>
</evidence>
<dbReference type="GO" id="GO:0005524">
    <property type="term" value="F:ATP binding"/>
    <property type="evidence" value="ECO:0007669"/>
    <property type="project" value="UniProtKB-KW"/>
</dbReference>
<feature type="domain" description="Protein kinase" evidence="4">
    <location>
        <begin position="195"/>
        <end position="501"/>
    </location>
</feature>
<comment type="caution">
    <text evidence="5">The sequence shown here is derived from an EMBL/GenBank/DDBJ whole genome shotgun (WGS) entry which is preliminary data.</text>
</comment>
<evidence type="ECO:0000256" key="3">
    <source>
        <dbReference type="SAM" id="MobiDB-lite"/>
    </source>
</evidence>
<dbReference type="GO" id="GO:0000226">
    <property type="term" value="P:microtubule cytoskeleton organization"/>
    <property type="evidence" value="ECO:0007669"/>
    <property type="project" value="TreeGrafter"/>
</dbReference>
<dbReference type="GO" id="GO:0035556">
    <property type="term" value="P:intracellular signal transduction"/>
    <property type="evidence" value="ECO:0007669"/>
    <property type="project" value="TreeGrafter"/>
</dbReference>
<evidence type="ECO:0000313" key="5">
    <source>
        <dbReference type="EMBL" id="KAF2150101.1"/>
    </source>
</evidence>
<dbReference type="PROSITE" id="PS00108">
    <property type="entry name" value="PROTEIN_KINASE_ST"/>
    <property type="match status" value="1"/>
</dbReference>
<organism evidence="5 6">
    <name type="scientific">Myriangium duriaei CBS 260.36</name>
    <dbReference type="NCBI Taxonomy" id="1168546"/>
    <lineage>
        <taxon>Eukaryota</taxon>
        <taxon>Fungi</taxon>
        <taxon>Dikarya</taxon>
        <taxon>Ascomycota</taxon>
        <taxon>Pezizomycotina</taxon>
        <taxon>Dothideomycetes</taxon>
        <taxon>Dothideomycetidae</taxon>
        <taxon>Myriangiales</taxon>
        <taxon>Myriangiaceae</taxon>
        <taxon>Myriangium</taxon>
    </lineage>
</organism>
<keyword evidence="6" id="KW-1185">Reference proteome</keyword>